<dbReference type="InterPro" id="IPR029045">
    <property type="entry name" value="ClpP/crotonase-like_dom_sf"/>
</dbReference>
<comment type="caution">
    <text evidence="1">The sequence shown here is derived from an EMBL/GenBank/DDBJ whole genome shotgun (WGS) entry which is preliminary data.</text>
</comment>
<sequence>MTRSTSPPSTVTRWAAGWKWRWRATVVPHDKLLDTARKYAEMLLKRAPQSLGPAKKLINNIPNMDQTAAIAVEGLAQSNLLKTADHKEGVTVFREKRRPTFQGK</sequence>
<dbReference type="RefSeq" id="WP_380076015.1">
    <property type="nucleotide sequence ID" value="NZ_JBHRZF010000030.1"/>
</dbReference>
<dbReference type="Gene3D" id="3.90.226.10">
    <property type="entry name" value="2-enoyl-CoA Hydratase, Chain A, domain 1"/>
    <property type="match status" value="1"/>
</dbReference>
<keyword evidence="2" id="KW-1185">Reference proteome</keyword>
<dbReference type="EMBL" id="JBHRZF010000030">
    <property type="protein sequence ID" value="MFC3859854.1"/>
    <property type="molecule type" value="Genomic_DNA"/>
</dbReference>
<protein>
    <submittedName>
        <fullName evidence="1">Enoyl-CoA hydratase/isomerase family protein</fullName>
    </submittedName>
</protein>
<dbReference type="Proteomes" id="UP001595748">
    <property type="component" value="Unassembled WGS sequence"/>
</dbReference>
<accession>A0ABV8A2E2</accession>
<dbReference type="InterPro" id="IPR001753">
    <property type="entry name" value="Enoyl-CoA_hydra/iso"/>
</dbReference>
<name>A0ABV8A2E2_9DEIO</name>
<dbReference type="SUPFAM" id="SSF52096">
    <property type="entry name" value="ClpP/crotonase"/>
    <property type="match status" value="1"/>
</dbReference>
<dbReference type="Pfam" id="PF00378">
    <property type="entry name" value="ECH_1"/>
    <property type="match status" value="1"/>
</dbReference>
<reference evidence="2" key="1">
    <citation type="journal article" date="2019" name="Int. J. Syst. Evol. Microbiol.">
        <title>The Global Catalogue of Microorganisms (GCM) 10K type strain sequencing project: providing services to taxonomists for standard genome sequencing and annotation.</title>
        <authorList>
            <consortium name="The Broad Institute Genomics Platform"/>
            <consortium name="The Broad Institute Genome Sequencing Center for Infectious Disease"/>
            <person name="Wu L."/>
            <person name="Ma J."/>
        </authorList>
    </citation>
    <scope>NUCLEOTIDE SEQUENCE [LARGE SCALE GENOMIC DNA]</scope>
    <source>
        <strain evidence="2">CCTCC AB 2013263</strain>
    </source>
</reference>
<proteinExistence type="predicted"/>
<evidence type="ECO:0000313" key="2">
    <source>
        <dbReference type="Proteomes" id="UP001595748"/>
    </source>
</evidence>
<organism evidence="1 2">
    <name type="scientific">Deinococcus antarcticus</name>
    <dbReference type="NCBI Taxonomy" id="1298767"/>
    <lineage>
        <taxon>Bacteria</taxon>
        <taxon>Thermotogati</taxon>
        <taxon>Deinococcota</taxon>
        <taxon>Deinococci</taxon>
        <taxon>Deinococcales</taxon>
        <taxon>Deinococcaceae</taxon>
        <taxon>Deinococcus</taxon>
    </lineage>
</organism>
<gene>
    <name evidence="1" type="ORF">ACFOPQ_03630</name>
</gene>
<evidence type="ECO:0000313" key="1">
    <source>
        <dbReference type="EMBL" id="MFC3859854.1"/>
    </source>
</evidence>